<name>A0A1A7QTA3_9FLAO</name>
<dbReference type="Proteomes" id="UP000248987">
    <property type="component" value="Unassembled WGS sequence"/>
</dbReference>
<proteinExistence type="predicted"/>
<evidence type="ECO:0000256" key="2">
    <source>
        <dbReference type="PROSITE-ProRule" id="PRU00335"/>
    </source>
</evidence>
<dbReference type="PRINTS" id="PR00455">
    <property type="entry name" value="HTHTETR"/>
</dbReference>
<dbReference type="Gene3D" id="1.10.357.10">
    <property type="entry name" value="Tetracycline Repressor, domain 2"/>
    <property type="match status" value="1"/>
</dbReference>
<dbReference type="EMBL" id="QLLQ01000014">
    <property type="protein sequence ID" value="RAJ20786.1"/>
    <property type="molecule type" value="Genomic_DNA"/>
</dbReference>
<dbReference type="STRING" id="49280.A9996_16675"/>
<evidence type="ECO:0000256" key="1">
    <source>
        <dbReference type="ARBA" id="ARBA00023125"/>
    </source>
</evidence>
<organism evidence="4 5">
    <name type="scientific">Gelidibacter algens</name>
    <dbReference type="NCBI Taxonomy" id="49280"/>
    <lineage>
        <taxon>Bacteria</taxon>
        <taxon>Pseudomonadati</taxon>
        <taxon>Bacteroidota</taxon>
        <taxon>Flavobacteriia</taxon>
        <taxon>Flavobacteriales</taxon>
        <taxon>Flavobacteriaceae</taxon>
        <taxon>Gelidibacter</taxon>
    </lineage>
</organism>
<dbReference type="SUPFAM" id="SSF46689">
    <property type="entry name" value="Homeodomain-like"/>
    <property type="match status" value="1"/>
</dbReference>
<keyword evidence="1 2" id="KW-0238">DNA-binding</keyword>
<feature type="domain" description="HTH tetR-type" evidence="3">
    <location>
        <begin position="21"/>
        <end position="81"/>
    </location>
</feature>
<feature type="DNA-binding region" description="H-T-H motif" evidence="2">
    <location>
        <begin position="44"/>
        <end position="63"/>
    </location>
</feature>
<dbReference type="InterPro" id="IPR009057">
    <property type="entry name" value="Homeodomain-like_sf"/>
</dbReference>
<accession>A0A1A7QTA3</accession>
<dbReference type="RefSeq" id="WP_066437811.1">
    <property type="nucleotide sequence ID" value="NZ_LZRN01000048.1"/>
</dbReference>
<protein>
    <submittedName>
        <fullName evidence="4">TetR family transcriptional regulator</fullName>
    </submittedName>
</protein>
<comment type="caution">
    <text evidence="4">The sequence shown here is derived from an EMBL/GenBank/DDBJ whole genome shotgun (WGS) entry which is preliminary data.</text>
</comment>
<evidence type="ECO:0000259" key="3">
    <source>
        <dbReference type="PROSITE" id="PS50977"/>
    </source>
</evidence>
<dbReference type="GO" id="GO:0003677">
    <property type="term" value="F:DNA binding"/>
    <property type="evidence" value="ECO:0007669"/>
    <property type="project" value="UniProtKB-UniRule"/>
</dbReference>
<dbReference type="OrthoDB" id="649282at2"/>
<evidence type="ECO:0000313" key="4">
    <source>
        <dbReference type="EMBL" id="RAJ20786.1"/>
    </source>
</evidence>
<keyword evidence="5" id="KW-1185">Reference proteome</keyword>
<gene>
    <name evidence="4" type="ORF">LX77_03045</name>
</gene>
<dbReference type="PROSITE" id="PS50977">
    <property type="entry name" value="HTH_TETR_2"/>
    <property type="match status" value="1"/>
</dbReference>
<dbReference type="AlphaFoldDB" id="A0A1A7QTA3"/>
<evidence type="ECO:0000313" key="5">
    <source>
        <dbReference type="Proteomes" id="UP000248987"/>
    </source>
</evidence>
<reference evidence="4 5" key="1">
    <citation type="submission" date="2018-06" db="EMBL/GenBank/DDBJ databases">
        <title>Genomic Encyclopedia of Archaeal and Bacterial Type Strains, Phase II (KMG-II): from individual species to whole genera.</title>
        <authorList>
            <person name="Goeker M."/>
        </authorList>
    </citation>
    <scope>NUCLEOTIDE SEQUENCE [LARGE SCALE GENOMIC DNA]</scope>
    <source>
        <strain evidence="4 5">DSM 12408</strain>
    </source>
</reference>
<dbReference type="Pfam" id="PF00440">
    <property type="entry name" value="TetR_N"/>
    <property type="match status" value="1"/>
</dbReference>
<dbReference type="InterPro" id="IPR001647">
    <property type="entry name" value="HTH_TetR"/>
</dbReference>
<sequence length="232" mass="26986">MSVEIKIALNDGIYLKDPQDSVLGRNILKHSIVLIDNVGFETFNFKKLAQEMGSTEASVYRYFENKHALLLYLVSWYWGWVSYLIKINTMNIEDPKKKLEIIIHSFVSASVDNPSTEYIDENKLHSIIIAEGTKAYRTKDVDKENGKGFFKNYKQLITTVADVILAINPKFKYPYALASSLFEMSNDHLYFAKHLPRLTDIKEEKNKHCEVENMLNYFSFKLLSYEIFIQVD</sequence>